<dbReference type="PANTHER" id="PTHR43797">
    <property type="entry name" value="HOMOCYSTEINE/CYSTEINE SYNTHASE"/>
    <property type="match status" value="1"/>
</dbReference>
<dbReference type="InterPro" id="IPR006235">
    <property type="entry name" value="OAc-hSer/O-AcSer_sulfhydrylase"/>
</dbReference>
<proteinExistence type="predicted"/>
<dbReference type="InterPro" id="IPR015424">
    <property type="entry name" value="PyrdxlP-dep_Trfase"/>
</dbReference>
<dbReference type="InterPro" id="IPR015421">
    <property type="entry name" value="PyrdxlP-dep_Trfase_major"/>
</dbReference>
<dbReference type="EMBL" id="JBHUMX010000023">
    <property type="protein sequence ID" value="MFD2628905.1"/>
    <property type="molecule type" value="Genomic_DNA"/>
</dbReference>
<accession>A0ABW5Q0I1</accession>
<dbReference type="InterPro" id="IPR000192">
    <property type="entry name" value="Aminotrans_V_dom"/>
</dbReference>
<evidence type="ECO:0000313" key="3">
    <source>
        <dbReference type="EMBL" id="MFD2628905.1"/>
    </source>
</evidence>
<protein>
    <submittedName>
        <fullName evidence="3">Aminotransferase class V-fold PLP-dependent enzyme</fullName>
    </submittedName>
</protein>
<dbReference type="Pfam" id="PF22475">
    <property type="entry name" value="YhfS-like_C"/>
    <property type="match status" value="1"/>
</dbReference>
<dbReference type="SUPFAM" id="SSF53383">
    <property type="entry name" value="PLP-dependent transferases"/>
    <property type="match status" value="1"/>
</dbReference>
<dbReference type="PANTHER" id="PTHR43797:SF2">
    <property type="entry name" value="HOMOCYSTEINE_CYSTEINE SYNTHASE"/>
    <property type="match status" value="1"/>
</dbReference>
<feature type="domain" description="YhfS-like C-terminal" evidence="2">
    <location>
        <begin position="266"/>
        <end position="366"/>
    </location>
</feature>
<dbReference type="InterPro" id="IPR054718">
    <property type="entry name" value="YhfS-like_C"/>
</dbReference>
<dbReference type="Gene3D" id="3.90.1150.130">
    <property type="match status" value="1"/>
</dbReference>
<dbReference type="Proteomes" id="UP001597451">
    <property type="component" value="Unassembled WGS sequence"/>
</dbReference>
<gene>
    <name evidence="3" type="ORF">ACFSUN_08920</name>
</gene>
<dbReference type="Gene3D" id="3.40.640.10">
    <property type="entry name" value="Type I PLP-dependent aspartate aminotransferase-like (Major domain)"/>
    <property type="match status" value="1"/>
</dbReference>
<dbReference type="GO" id="GO:0008483">
    <property type="term" value="F:transaminase activity"/>
    <property type="evidence" value="ECO:0007669"/>
    <property type="project" value="UniProtKB-KW"/>
</dbReference>
<feature type="domain" description="Aminotransferase class V" evidence="1">
    <location>
        <begin position="64"/>
        <end position="236"/>
    </location>
</feature>
<reference evidence="4" key="1">
    <citation type="journal article" date="2019" name="Int. J. Syst. Evol. Microbiol.">
        <title>The Global Catalogue of Microorganisms (GCM) 10K type strain sequencing project: providing services to taxonomists for standard genome sequencing and annotation.</title>
        <authorList>
            <consortium name="The Broad Institute Genomics Platform"/>
            <consortium name="The Broad Institute Genome Sequencing Center for Infectious Disease"/>
            <person name="Wu L."/>
            <person name="Ma J."/>
        </authorList>
    </citation>
    <scope>NUCLEOTIDE SEQUENCE [LARGE SCALE GENOMIC DNA]</scope>
    <source>
        <strain evidence="4">TISTR 1858</strain>
    </source>
</reference>
<keyword evidence="3" id="KW-0808">Transferase</keyword>
<comment type="caution">
    <text evidence="3">The sequence shown here is derived from an EMBL/GenBank/DDBJ whole genome shotgun (WGS) entry which is preliminary data.</text>
</comment>
<keyword evidence="3" id="KW-0032">Aminotransferase</keyword>
<organism evidence="3 4">
    <name type="scientific">Oceanobacillus kapialis</name>
    <dbReference type="NCBI Taxonomy" id="481353"/>
    <lineage>
        <taxon>Bacteria</taxon>
        <taxon>Bacillati</taxon>
        <taxon>Bacillota</taxon>
        <taxon>Bacilli</taxon>
        <taxon>Bacillales</taxon>
        <taxon>Bacillaceae</taxon>
        <taxon>Oceanobacillus</taxon>
    </lineage>
</organism>
<evidence type="ECO:0000313" key="4">
    <source>
        <dbReference type="Proteomes" id="UP001597451"/>
    </source>
</evidence>
<keyword evidence="4" id="KW-1185">Reference proteome</keyword>
<dbReference type="RefSeq" id="WP_379561665.1">
    <property type="nucleotide sequence ID" value="NZ_JBHUMX010000023.1"/>
</dbReference>
<sequence>MVYDTAKLKYANSVLPTLSIQEAQKLQFKLVEKMSIHFTGDQFLSMGDLGVAPRFKKPEQTDRAERVLADFFATEKAALVRGAGTGAIRIILSTLMDPGDRMFIHTAPVYTTTKDTLRILGLKTKAVDFNDLEAVSEAVKNDQECRVFYIQHARQQPTDTYDLKEVISTVKQIRPDLPVVVDDNYCAMKAYGIGVEYGADYSTFSGFKLLGPEGMGIIVGKAGAIDLLQQRNYSGGGQVQGFEAMELLRMMTFAPVSLATQNEQVEAVCKRLNEGAIAGIEAAYMTNAQSKNVIVELEDPIAQEVIKKSNELGAATHPVGAESKYEIIPMIYRVSGSFIEAQPRLKDYGLRINPMKSGADTVLQILDKAIQACK</sequence>
<evidence type="ECO:0000259" key="2">
    <source>
        <dbReference type="Pfam" id="PF22475"/>
    </source>
</evidence>
<evidence type="ECO:0000259" key="1">
    <source>
        <dbReference type="Pfam" id="PF00266"/>
    </source>
</evidence>
<name>A0ABW5Q0I1_9BACI</name>
<dbReference type="Pfam" id="PF00266">
    <property type="entry name" value="Aminotran_5"/>
    <property type="match status" value="1"/>
</dbReference>